<reference evidence="2 3" key="1">
    <citation type="submission" date="2015-07" db="EMBL/GenBank/DDBJ databases">
        <title>Draft genome sequence of the Amantichitinum ursilacus IGB-41, a new chitin-degrading bacterium.</title>
        <authorList>
            <person name="Kirstahler P."/>
            <person name="Guenther M."/>
            <person name="Grumaz C."/>
            <person name="Rupp S."/>
            <person name="Zibek S."/>
            <person name="Sohn K."/>
        </authorList>
    </citation>
    <scope>NUCLEOTIDE SEQUENCE [LARGE SCALE GENOMIC DNA]</scope>
    <source>
        <strain evidence="2 3">IGB-41</strain>
    </source>
</reference>
<evidence type="ECO:0000256" key="1">
    <source>
        <dbReference type="SAM" id="Phobius"/>
    </source>
</evidence>
<comment type="caution">
    <text evidence="2">The sequence shown here is derived from an EMBL/GenBank/DDBJ whole genome shotgun (WGS) entry which is preliminary data.</text>
</comment>
<name>A0A0N0XIT5_9NEIS</name>
<dbReference type="OrthoDB" id="8762515at2"/>
<protein>
    <submittedName>
        <fullName evidence="2">Uncharacterized protein</fullName>
    </submittedName>
</protein>
<feature type="transmembrane region" description="Helical" evidence="1">
    <location>
        <begin position="68"/>
        <end position="87"/>
    </location>
</feature>
<sequence>MPHENNRPTLAEVMNSLEELKAKVDEIRSGFPGGDPGGHREYHDALIRREEEKIKLISEVRLHIAKGTAWALLGGSLMFLWFAMTHLPELIVMARK</sequence>
<keyword evidence="1" id="KW-1133">Transmembrane helix</keyword>
<dbReference type="EMBL" id="LAQT01000008">
    <property type="protein sequence ID" value="KPC53040.1"/>
    <property type="molecule type" value="Genomic_DNA"/>
</dbReference>
<dbReference type="RefSeq" id="WP_053937877.1">
    <property type="nucleotide sequence ID" value="NZ_LAQT01000008.1"/>
</dbReference>
<evidence type="ECO:0000313" key="2">
    <source>
        <dbReference type="EMBL" id="KPC53040.1"/>
    </source>
</evidence>
<gene>
    <name evidence="2" type="ORF">WG78_11135</name>
</gene>
<keyword evidence="3" id="KW-1185">Reference proteome</keyword>
<keyword evidence="1" id="KW-0812">Transmembrane</keyword>
<dbReference type="AlphaFoldDB" id="A0A0N0XIT5"/>
<evidence type="ECO:0000313" key="3">
    <source>
        <dbReference type="Proteomes" id="UP000037939"/>
    </source>
</evidence>
<organism evidence="2 3">
    <name type="scientific">Amantichitinum ursilacus</name>
    <dbReference type="NCBI Taxonomy" id="857265"/>
    <lineage>
        <taxon>Bacteria</taxon>
        <taxon>Pseudomonadati</taxon>
        <taxon>Pseudomonadota</taxon>
        <taxon>Betaproteobacteria</taxon>
        <taxon>Neisseriales</taxon>
        <taxon>Chitinibacteraceae</taxon>
        <taxon>Amantichitinum</taxon>
    </lineage>
</organism>
<dbReference type="STRING" id="857265.WG78_11135"/>
<keyword evidence="1" id="KW-0472">Membrane</keyword>
<proteinExistence type="predicted"/>
<dbReference type="Proteomes" id="UP000037939">
    <property type="component" value="Unassembled WGS sequence"/>
</dbReference>
<accession>A0A0N0XIT5</accession>